<evidence type="ECO:0000313" key="2">
    <source>
        <dbReference type="EMBL" id="WOO40321.1"/>
    </source>
</evidence>
<dbReference type="RefSeq" id="WP_317832508.1">
    <property type="nucleotide sequence ID" value="NZ_CP136920.1"/>
</dbReference>
<name>A0AAQ3QSG5_9BACT</name>
<proteinExistence type="predicted"/>
<dbReference type="Proteomes" id="UP001304300">
    <property type="component" value="Chromosome"/>
</dbReference>
<feature type="signal peptide" evidence="1">
    <location>
        <begin position="1"/>
        <end position="17"/>
    </location>
</feature>
<dbReference type="AlphaFoldDB" id="A0AAQ3QSG5"/>
<dbReference type="KEGG" id="puo:RZN69_17010"/>
<keyword evidence="1" id="KW-0732">Signal</keyword>
<sequence length="1152" mass="126101">MSMILLVILALSTVATTELLSSQQKSNLIQARQNAILGLQIAIGQLQATAGPDQRVTAPANIIGAPEEFRNWTGVWDTTTPAASPTWLVSGNKDPLTWGTPWNASGELTDQASALMVNTGSVTLQDNNSNSLPDDLVAAPKVPIEKNNIEVGSYAYWVSDESQKARINIAPNSQGWSDAPQKAEGRINLTTLNQTGLNDLSDFANVDLSNATTVNNLTRTEHYRELELSLDGSFDNSHKPERNYHDLTTLSLGLPVNVVTGGLKKDLSLAFEMEGSDFRNSEFANEYTNPTGEQVSFLYTEHDDTTGGDVRGPTWDLLRNYYRLYKEVPNSTSNPVVETQGLMPNRLELGDASADYITLMPKDSTGNIKTKANYVNTSIGGYEVPYPTEMQISPVLQRLMFIVTIAQDDSGMLNTVLKPVVVLWNPYNIALSFDCIALTYKSIPLYLKTSVTLTNDEEISSTAGFMKAAYESAVNNMSSATRMRLYIMSGSNGIMSAPTTLEPGEAKIFSMAGIEPTLLQSHSTKSLVPRVTLSEGWNPAGGIRANLIGPDWTKQLAVSDISEGESQILLATDPGNNPNFALSIYNLHEGSDLSDAYANLGNGATSSLHEILFNMQLYLNVRDYTRIDDPFDPVSFTPASLPPPDSSGNWTERPIGMIDIFTRTIDTPDRPTNLGATHNIRASLTNRKFGNQQITAGDEVFLDSRMSVPGSMDLEETQIPTGANVYWGTSLDANQGQTHTPFFDIPTTPPISLADFRHADIFPSYFAPGMAIGNSRASPMMNRDKRIERLSSSRYALTDVSYLANEALFDNYFLSGIVPDINYSGATYSENRSVAQVLTDHFDNNETLSLNPRITPTFDPESSAAIRDEFLTSNGQSLANDAYKKSAALTSILGPFNVNSTNMDAWSTLLFSLRNDAISQISSDGSVSSLNNHSDFKHSLWSRFSLPLESSTNTQAEYWKGWAALSDDKIKELATAIVEEVKLRGPFESYADFVNREIVAENNDPNDLGLQGALQAAIEKAKINDDILAGTGSQPEHPRSYITPEHSFDESAAGIPGFLMQADLLGALAPVLTVRSDTFVIRAYGDVTNPITGKIEGKAWCEAVIQRMPDYVNTGTTTNAAWDEQDTLDTTNQTFGRRLEIKSFRWLEPNEV</sequence>
<accession>A0AAQ3QSG5</accession>
<dbReference type="EMBL" id="CP136920">
    <property type="protein sequence ID" value="WOO40321.1"/>
    <property type="molecule type" value="Genomic_DNA"/>
</dbReference>
<organism evidence="2 3">
    <name type="scientific">Rubellicoccus peritrichatus</name>
    <dbReference type="NCBI Taxonomy" id="3080537"/>
    <lineage>
        <taxon>Bacteria</taxon>
        <taxon>Pseudomonadati</taxon>
        <taxon>Verrucomicrobiota</taxon>
        <taxon>Opitutia</taxon>
        <taxon>Puniceicoccales</taxon>
        <taxon>Cerasicoccaceae</taxon>
        <taxon>Rubellicoccus</taxon>
    </lineage>
</organism>
<evidence type="ECO:0000313" key="3">
    <source>
        <dbReference type="Proteomes" id="UP001304300"/>
    </source>
</evidence>
<evidence type="ECO:0000256" key="1">
    <source>
        <dbReference type="SAM" id="SignalP"/>
    </source>
</evidence>
<evidence type="ECO:0008006" key="4">
    <source>
        <dbReference type="Google" id="ProtNLM"/>
    </source>
</evidence>
<feature type="chain" id="PRO_5043017579" description="Verru_Chthon cassette protein A" evidence="1">
    <location>
        <begin position="18"/>
        <end position="1152"/>
    </location>
</feature>
<keyword evidence="3" id="KW-1185">Reference proteome</keyword>
<gene>
    <name evidence="2" type="ORF">RZN69_17010</name>
</gene>
<reference evidence="2 3" key="1">
    <citation type="submission" date="2023-10" db="EMBL/GenBank/DDBJ databases">
        <title>Rubellicoccus peritrichatus gen. nov., sp. nov., isolated from an algae of coral reef tank.</title>
        <authorList>
            <person name="Luo J."/>
        </authorList>
    </citation>
    <scope>NUCLEOTIDE SEQUENCE [LARGE SCALE GENOMIC DNA]</scope>
    <source>
        <strain evidence="2 3">CR14</strain>
    </source>
</reference>
<protein>
    <recommendedName>
        <fullName evidence="4">Verru_Chthon cassette protein A</fullName>
    </recommendedName>
</protein>